<name>A0A183D4F8_9BILA</name>
<proteinExistence type="predicted"/>
<evidence type="ECO:0000313" key="1">
    <source>
        <dbReference type="EMBL" id="VDK40168.1"/>
    </source>
</evidence>
<evidence type="ECO:0000313" key="3">
    <source>
        <dbReference type="WBParaSite" id="GPUH_0000360601-mRNA-1"/>
    </source>
</evidence>
<protein>
    <submittedName>
        <fullName evidence="3">Ovule protein</fullName>
    </submittedName>
</protein>
<organism evidence="3">
    <name type="scientific">Gongylonema pulchrum</name>
    <dbReference type="NCBI Taxonomy" id="637853"/>
    <lineage>
        <taxon>Eukaryota</taxon>
        <taxon>Metazoa</taxon>
        <taxon>Ecdysozoa</taxon>
        <taxon>Nematoda</taxon>
        <taxon>Chromadorea</taxon>
        <taxon>Rhabditida</taxon>
        <taxon>Spirurina</taxon>
        <taxon>Spiruromorpha</taxon>
        <taxon>Spiruroidea</taxon>
        <taxon>Gongylonematidae</taxon>
        <taxon>Gongylonema</taxon>
    </lineage>
</organism>
<dbReference type="Proteomes" id="UP000271098">
    <property type="component" value="Unassembled WGS sequence"/>
</dbReference>
<gene>
    <name evidence="1" type="ORF">GPUH_LOCUS3599</name>
</gene>
<dbReference type="OrthoDB" id="5820872at2759"/>
<reference evidence="3" key="1">
    <citation type="submission" date="2016-06" db="UniProtKB">
        <authorList>
            <consortium name="WormBaseParasite"/>
        </authorList>
    </citation>
    <scope>IDENTIFICATION</scope>
</reference>
<sequence length="69" mass="7806">MSLYHSSGYLGYLFSKTPSSVMKRLKSVSLHVDVMRDSINQLCFPCPTQDLLHSVCRLADSHFETSIQV</sequence>
<accession>A0A183D4F8</accession>
<dbReference type="WBParaSite" id="GPUH_0000360601-mRNA-1">
    <property type="protein sequence ID" value="GPUH_0000360601-mRNA-1"/>
    <property type="gene ID" value="GPUH_0000360601"/>
</dbReference>
<dbReference type="AlphaFoldDB" id="A0A183D4F8"/>
<evidence type="ECO:0000313" key="2">
    <source>
        <dbReference type="Proteomes" id="UP000271098"/>
    </source>
</evidence>
<keyword evidence="2" id="KW-1185">Reference proteome</keyword>
<dbReference type="EMBL" id="UYRT01006258">
    <property type="protein sequence ID" value="VDK40168.1"/>
    <property type="molecule type" value="Genomic_DNA"/>
</dbReference>
<reference evidence="1 2" key="2">
    <citation type="submission" date="2018-11" db="EMBL/GenBank/DDBJ databases">
        <authorList>
            <consortium name="Pathogen Informatics"/>
        </authorList>
    </citation>
    <scope>NUCLEOTIDE SEQUENCE [LARGE SCALE GENOMIC DNA]</scope>
</reference>